<evidence type="ECO:0000256" key="1">
    <source>
        <dbReference type="SAM" id="MobiDB-lite"/>
    </source>
</evidence>
<gene>
    <name evidence="2" type="ORF">F4553_006710</name>
</gene>
<sequence>MAGIAIEHTTSRNRADFERGDGDGRRTGKGLAAVAC</sequence>
<evidence type="ECO:0000313" key="3">
    <source>
        <dbReference type="Proteomes" id="UP000587527"/>
    </source>
</evidence>
<dbReference type="EMBL" id="JACHMN010000003">
    <property type="protein sequence ID" value="MBB5873276.1"/>
    <property type="molecule type" value="Genomic_DNA"/>
</dbReference>
<evidence type="ECO:0000313" key="2">
    <source>
        <dbReference type="EMBL" id="MBB5873276.1"/>
    </source>
</evidence>
<comment type="caution">
    <text evidence="2">The sequence shown here is derived from an EMBL/GenBank/DDBJ whole genome shotgun (WGS) entry which is preliminary data.</text>
</comment>
<dbReference type="AlphaFoldDB" id="A0A841C0A0"/>
<keyword evidence="3" id="KW-1185">Reference proteome</keyword>
<protein>
    <submittedName>
        <fullName evidence="2">Uncharacterized protein</fullName>
    </submittedName>
</protein>
<name>A0A841C0A0_9ACTN</name>
<reference evidence="2 3" key="1">
    <citation type="submission" date="2020-08" db="EMBL/GenBank/DDBJ databases">
        <title>Sequencing the genomes of 1000 actinobacteria strains.</title>
        <authorList>
            <person name="Klenk H.-P."/>
        </authorList>
    </citation>
    <scope>NUCLEOTIDE SEQUENCE [LARGE SCALE GENOMIC DNA]</scope>
    <source>
        <strain evidence="2 3">DSM 45362</strain>
    </source>
</reference>
<proteinExistence type="predicted"/>
<feature type="region of interest" description="Disordered" evidence="1">
    <location>
        <begin position="1"/>
        <end position="36"/>
    </location>
</feature>
<feature type="compositionally biased region" description="Basic and acidic residues" evidence="1">
    <location>
        <begin position="9"/>
        <end position="26"/>
    </location>
</feature>
<accession>A0A841C0A0</accession>
<organism evidence="2 3">
    <name type="scientific">Allocatelliglobosispora scoriae</name>
    <dbReference type="NCBI Taxonomy" id="643052"/>
    <lineage>
        <taxon>Bacteria</taxon>
        <taxon>Bacillati</taxon>
        <taxon>Actinomycetota</taxon>
        <taxon>Actinomycetes</taxon>
        <taxon>Micromonosporales</taxon>
        <taxon>Micromonosporaceae</taxon>
        <taxon>Allocatelliglobosispora</taxon>
    </lineage>
</organism>
<dbReference type="Proteomes" id="UP000587527">
    <property type="component" value="Unassembled WGS sequence"/>
</dbReference>